<organism evidence="3 4">
    <name type="scientific">Sedimentisphaera salicampi</name>
    <dbReference type="NCBI Taxonomy" id="1941349"/>
    <lineage>
        <taxon>Bacteria</taxon>
        <taxon>Pseudomonadati</taxon>
        <taxon>Planctomycetota</taxon>
        <taxon>Phycisphaerae</taxon>
        <taxon>Sedimentisphaerales</taxon>
        <taxon>Sedimentisphaeraceae</taxon>
        <taxon>Sedimentisphaera</taxon>
    </lineage>
</organism>
<evidence type="ECO:0000259" key="2">
    <source>
        <dbReference type="Pfam" id="PF02591"/>
    </source>
</evidence>
<feature type="domain" description="C4-type zinc ribbon" evidence="2">
    <location>
        <begin position="206"/>
        <end position="237"/>
    </location>
</feature>
<proteinExistence type="predicted"/>
<dbReference type="AlphaFoldDB" id="A0A1W6LJ79"/>
<gene>
    <name evidence="3" type="ORF">STSP1_00160</name>
</gene>
<dbReference type="Pfam" id="PF02591">
    <property type="entry name" value="Zn_ribbon_9"/>
    <property type="match status" value="1"/>
</dbReference>
<keyword evidence="4" id="KW-1185">Reference proteome</keyword>
<evidence type="ECO:0000256" key="1">
    <source>
        <dbReference type="SAM" id="Coils"/>
    </source>
</evidence>
<accession>A0A1W6LJ79</accession>
<feature type="coiled-coil region" evidence="1">
    <location>
        <begin position="11"/>
        <end position="163"/>
    </location>
</feature>
<dbReference type="OrthoDB" id="260976at2"/>
<dbReference type="STRING" id="1941349.STSP1_00160"/>
<evidence type="ECO:0000313" key="4">
    <source>
        <dbReference type="Proteomes" id="UP000193334"/>
    </source>
</evidence>
<dbReference type="Proteomes" id="UP000193334">
    <property type="component" value="Chromosome"/>
</dbReference>
<dbReference type="RefSeq" id="WP_085754523.1">
    <property type="nucleotide sequence ID" value="NZ_CP021023.1"/>
</dbReference>
<dbReference type="InterPro" id="IPR003743">
    <property type="entry name" value="Zf-RING_7"/>
</dbReference>
<evidence type="ECO:0000313" key="3">
    <source>
        <dbReference type="EMBL" id="ARN55794.1"/>
    </source>
</evidence>
<dbReference type="Gene3D" id="1.10.287.1490">
    <property type="match status" value="1"/>
</dbReference>
<keyword evidence="1" id="KW-0175">Coiled coil</keyword>
<reference evidence="4" key="1">
    <citation type="submission" date="2017-04" db="EMBL/GenBank/DDBJ databases">
        <title>Comparative genomics and description of representatives of a novel lineage of planctomycetes thriving in anoxic sediments.</title>
        <authorList>
            <person name="Spring S."/>
            <person name="Bunk B."/>
            <person name="Sproer C."/>
        </authorList>
    </citation>
    <scope>NUCLEOTIDE SEQUENCE [LARGE SCALE GENOMIC DNA]</scope>
    <source>
        <strain evidence="4">ST-PulAB-D4</strain>
    </source>
</reference>
<name>A0A1W6LJ79_9BACT</name>
<dbReference type="KEGG" id="pbp:STSP1_00160"/>
<protein>
    <submittedName>
        <fullName evidence="3">Chromosome segregation protein SMC</fullName>
    </submittedName>
</protein>
<dbReference type="EMBL" id="CP021023">
    <property type="protein sequence ID" value="ARN55794.1"/>
    <property type="molecule type" value="Genomic_DNA"/>
</dbReference>
<sequence>MGPLLEGLYKLQIEEDKLRGMNKRLERAQRAVVLQQDKLKELEEKHAETQEEIKKLKREADSLNLEIKSREETVEKYKTALNTARNNKEYAAILTELNTNKVDNSKLENKILEIYSLIEQKENECSEIEKQIEDQKKTINEVKEKASDKINECEASLEETRKNWEKAASEVDSETLEIFKRLADTYDGDAVAFIERADPKKNLFHCGGCFMALTNEVYNRLLSKDEIIRCPSCSRIIILNPEEEY</sequence>